<evidence type="ECO:0000256" key="7">
    <source>
        <dbReference type="ARBA" id="ARBA00023237"/>
    </source>
</evidence>
<dbReference type="Pfam" id="PF02321">
    <property type="entry name" value="OEP"/>
    <property type="match status" value="2"/>
</dbReference>
<keyword evidence="6" id="KW-0472">Membrane</keyword>
<comment type="similarity">
    <text evidence="2">Belongs to the outer membrane factor (OMF) (TC 1.B.17) family.</text>
</comment>
<comment type="subcellular location">
    <subcellularLocation>
        <location evidence="1">Cell outer membrane</location>
    </subcellularLocation>
</comment>
<evidence type="ECO:0000256" key="1">
    <source>
        <dbReference type="ARBA" id="ARBA00004442"/>
    </source>
</evidence>
<dbReference type="Proteomes" id="UP001156666">
    <property type="component" value="Unassembled WGS sequence"/>
</dbReference>
<organism evidence="8 9">
    <name type="scientific">Portibacter lacus</name>
    <dbReference type="NCBI Taxonomy" id="1099794"/>
    <lineage>
        <taxon>Bacteria</taxon>
        <taxon>Pseudomonadati</taxon>
        <taxon>Bacteroidota</taxon>
        <taxon>Saprospiria</taxon>
        <taxon>Saprospirales</taxon>
        <taxon>Haliscomenobacteraceae</taxon>
        <taxon>Portibacter</taxon>
    </lineage>
</organism>
<dbReference type="AlphaFoldDB" id="A0AA37SW39"/>
<keyword evidence="9" id="KW-1185">Reference proteome</keyword>
<comment type="caution">
    <text evidence="8">The sequence shown here is derived from an EMBL/GenBank/DDBJ whole genome shotgun (WGS) entry which is preliminary data.</text>
</comment>
<keyword evidence="4" id="KW-1134">Transmembrane beta strand</keyword>
<keyword evidence="3" id="KW-0813">Transport</keyword>
<keyword evidence="7" id="KW-0998">Cell outer membrane</keyword>
<keyword evidence="5" id="KW-0812">Transmembrane</keyword>
<protein>
    <recommendedName>
        <fullName evidence="10">TolC family protein</fullName>
    </recommendedName>
</protein>
<dbReference type="PANTHER" id="PTHR30026:SF20">
    <property type="entry name" value="OUTER MEMBRANE PROTEIN TOLC"/>
    <property type="match status" value="1"/>
</dbReference>
<dbReference type="InterPro" id="IPR003423">
    <property type="entry name" value="OMP_efflux"/>
</dbReference>
<dbReference type="InterPro" id="IPR051906">
    <property type="entry name" value="TolC-like"/>
</dbReference>
<evidence type="ECO:0008006" key="10">
    <source>
        <dbReference type="Google" id="ProtNLM"/>
    </source>
</evidence>
<gene>
    <name evidence="8" type="ORF">GCM10007940_34160</name>
</gene>
<name>A0AA37SW39_9BACT</name>
<dbReference type="GO" id="GO:0009279">
    <property type="term" value="C:cell outer membrane"/>
    <property type="evidence" value="ECO:0007669"/>
    <property type="project" value="UniProtKB-SubCell"/>
</dbReference>
<dbReference type="GO" id="GO:0015288">
    <property type="term" value="F:porin activity"/>
    <property type="evidence" value="ECO:0007669"/>
    <property type="project" value="TreeGrafter"/>
</dbReference>
<dbReference type="PANTHER" id="PTHR30026">
    <property type="entry name" value="OUTER MEMBRANE PROTEIN TOLC"/>
    <property type="match status" value="1"/>
</dbReference>
<evidence type="ECO:0000313" key="8">
    <source>
        <dbReference type="EMBL" id="GLR18800.1"/>
    </source>
</evidence>
<dbReference type="Gene3D" id="1.20.1600.10">
    <property type="entry name" value="Outer membrane efflux proteins (OEP)"/>
    <property type="match status" value="1"/>
</dbReference>
<evidence type="ECO:0000256" key="3">
    <source>
        <dbReference type="ARBA" id="ARBA00022448"/>
    </source>
</evidence>
<evidence type="ECO:0000313" key="9">
    <source>
        <dbReference type="Proteomes" id="UP001156666"/>
    </source>
</evidence>
<reference evidence="8" key="1">
    <citation type="journal article" date="2014" name="Int. J. Syst. Evol. Microbiol.">
        <title>Complete genome sequence of Corynebacterium casei LMG S-19264T (=DSM 44701T), isolated from a smear-ripened cheese.</title>
        <authorList>
            <consortium name="US DOE Joint Genome Institute (JGI-PGF)"/>
            <person name="Walter F."/>
            <person name="Albersmeier A."/>
            <person name="Kalinowski J."/>
            <person name="Ruckert C."/>
        </authorList>
    </citation>
    <scope>NUCLEOTIDE SEQUENCE</scope>
    <source>
        <strain evidence="8">NBRC 108769</strain>
    </source>
</reference>
<accession>A0AA37SW39</accession>
<evidence type="ECO:0000256" key="6">
    <source>
        <dbReference type="ARBA" id="ARBA00023136"/>
    </source>
</evidence>
<dbReference type="GO" id="GO:0015562">
    <property type="term" value="F:efflux transmembrane transporter activity"/>
    <property type="evidence" value="ECO:0007669"/>
    <property type="project" value="InterPro"/>
</dbReference>
<sequence>MALSVHAQESMTLPKAISMGLEKNYQIKVDDKFILIAENNDTWARAGKLPTIDLTANFSNTVTQDNNPASFLKGEYYNGSLNGNVAANWVVFAGGRVQIVKDQLGISVDQQRLNKLTGVHELMRNIYQDYYDVLFQQERLIVLESSLSLSKNRLAYEETKRSFGASNSFNLIQFENAVLSDSINLVNQIQQVEISKRNLYNTLNIIGYANYTFPERLAIINEQIDIASLKKVLSEENYTLKSLEMIASLNRLNTKLEKTDMLPTISVNASVGAAENGFKIFADNPMTGEPYDLLFSNRLNGSIGASASWRLFDGGVRKADIANAQIQEDIDQINIVEAQATLGNQLDILVDNHENQLQILSLSDEQIKIAERNLEITEERFKGGQISSIDFRNVQNQYLTAAFSKVNAIYSLILTKSEIDFLVGTFSE</sequence>
<dbReference type="EMBL" id="BSOH01000023">
    <property type="protein sequence ID" value="GLR18800.1"/>
    <property type="molecule type" value="Genomic_DNA"/>
</dbReference>
<dbReference type="GO" id="GO:1990281">
    <property type="term" value="C:efflux pump complex"/>
    <property type="evidence" value="ECO:0007669"/>
    <property type="project" value="TreeGrafter"/>
</dbReference>
<evidence type="ECO:0000256" key="5">
    <source>
        <dbReference type="ARBA" id="ARBA00022692"/>
    </source>
</evidence>
<dbReference type="SUPFAM" id="SSF56954">
    <property type="entry name" value="Outer membrane efflux proteins (OEP)"/>
    <property type="match status" value="1"/>
</dbReference>
<proteinExistence type="inferred from homology"/>
<evidence type="ECO:0000256" key="4">
    <source>
        <dbReference type="ARBA" id="ARBA00022452"/>
    </source>
</evidence>
<reference evidence="8" key="2">
    <citation type="submission" date="2023-01" db="EMBL/GenBank/DDBJ databases">
        <title>Draft genome sequence of Portibacter lacus strain NBRC 108769.</title>
        <authorList>
            <person name="Sun Q."/>
            <person name="Mori K."/>
        </authorList>
    </citation>
    <scope>NUCLEOTIDE SEQUENCE</scope>
    <source>
        <strain evidence="8">NBRC 108769</strain>
    </source>
</reference>
<evidence type="ECO:0000256" key="2">
    <source>
        <dbReference type="ARBA" id="ARBA00007613"/>
    </source>
</evidence>